<evidence type="ECO:0000313" key="4">
    <source>
        <dbReference type="Proteomes" id="UP000050554"/>
    </source>
</evidence>
<feature type="domain" description="TniQ" evidence="1">
    <location>
        <begin position="7"/>
        <end position="161"/>
    </location>
</feature>
<organism evidence="3 4">
    <name type="scientific">Pseudomonas syringae pv. ribicola</name>
    <dbReference type="NCBI Taxonomy" id="55398"/>
    <lineage>
        <taxon>Bacteria</taxon>
        <taxon>Pseudomonadati</taxon>
        <taxon>Pseudomonadota</taxon>
        <taxon>Gammaproteobacteria</taxon>
        <taxon>Pseudomonadales</taxon>
        <taxon>Pseudomonadaceae</taxon>
        <taxon>Pseudomonas</taxon>
    </lineage>
</organism>
<dbReference type="Proteomes" id="UP000050554">
    <property type="component" value="Unassembled WGS sequence"/>
</dbReference>
<comment type="caution">
    <text evidence="3">The sequence shown here is derived from an EMBL/GenBank/DDBJ whole genome shotgun (WGS) entry which is preliminary data.</text>
</comment>
<proteinExistence type="predicted"/>
<feature type="domain" description="Transposon Tn7 transposition protein TnsD C-terminal" evidence="2">
    <location>
        <begin position="359"/>
        <end position="511"/>
    </location>
</feature>
<dbReference type="InterPro" id="IPR009492">
    <property type="entry name" value="TniQ"/>
</dbReference>
<sequence length="564" mass="62620">MELKFHFFPAAFPDETLHSVLSRYARLCGGSSLKAAFAHLHAPSFTQNVAFPSRLSYLVESLPHGTDLSVAQIIQCHTVLPYFAPFLTTDQLQHAHASMAGDGKGLMLKLGINASRIESASRVRFCSVCLNEDVAQVGAAYWHRVHQLSGVLVCPHHGQLLKVVDPGWHSRNSRELNLPDDDGVQAHSVQLNASIDALPGLHKIALSSQQLLGSGLGPLPASAVRSCLLQNAAALGLTHDATYRLDLRRLAAYMASFFKVLPAAWEYSVLGESPAGLPATWVTKLLRRPRGTHHPLKYIVLASALDVDLAHIMRNDKPSVSEYERSSPIAVRSSKADLTETVPEGLGGLPAEVWKLALAGHDARQIADKLGVSQVYVYRTIRAVKVGPNVWREARFQSERLLRRANFEMDYHSLQAHQCRGYAWLYRSDRVWLRDHIDKYGDVHASRADTAGAFAILDAELAEQISECAQRLRSGSGKPVRISRTRIGRELHVLPRFEKQLDRLPICASALEQACESVEQFRLRRLHWAEAKLLDGHKSVTHSALYRTACIRPECDLRGTTKKR</sequence>
<dbReference type="AlphaFoldDB" id="A0A0Q0DW69"/>
<accession>A0A0Q0DW69</accession>
<dbReference type="Pfam" id="PF06527">
    <property type="entry name" value="TniQ"/>
    <property type="match status" value="1"/>
</dbReference>
<evidence type="ECO:0000259" key="1">
    <source>
        <dbReference type="Pfam" id="PF06527"/>
    </source>
</evidence>
<dbReference type="InterPro" id="IPR032750">
    <property type="entry name" value="TnsD_C"/>
</dbReference>
<dbReference type="Pfam" id="PF15978">
    <property type="entry name" value="TnsD"/>
    <property type="match status" value="1"/>
</dbReference>
<name>A0A0Q0DW69_PSESI</name>
<reference evidence="3 4" key="1">
    <citation type="submission" date="2015-09" db="EMBL/GenBank/DDBJ databases">
        <title>Genome announcement of multiple Pseudomonas syringae strains.</title>
        <authorList>
            <person name="Thakur S."/>
            <person name="Wang P.W."/>
            <person name="Gong Y."/>
            <person name="Weir B.S."/>
            <person name="Guttman D.S."/>
        </authorList>
    </citation>
    <scope>NUCLEOTIDE SEQUENCE [LARGE SCALE GENOMIC DNA]</scope>
    <source>
        <strain evidence="3 4">ICMP3882</strain>
    </source>
</reference>
<protein>
    <submittedName>
        <fullName evidence="3">Uncharacterized protein</fullName>
    </submittedName>
</protein>
<dbReference type="PATRIC" id="fig|55398.3.peg.3375"/>
<dbReference type="RefSeq" id="WP_004882428.1">
    <property type="nucleotide sequence ID" value="NZ_LJRF01000185.1"/>
</dbReference>
<dbReference type="EMBL" id="LJRF01000185">
    <property type="protein sequence ID" value="KPY43613.1"/>
    <property type="molecule type" value="Genomic_DNA"/>
</dbReference>
<evidence type="ECO:0000313" key="3">
    <source>
        <dbReference type="EMBL" id="KPY43613.1"/>
    </source>
</evidence>
<gene>
    <name evidence="3" type="ORF">ALO47_02658</name>
</gene>
<evidence type="ECO:0000259" key="2">
    <source>
        <dbReference type="Pfam" id="PF15978"/>
    </source>
</evidence>